<gene>
    <name evidence="2" type="ORF">WMW72_11795</name>
</gene>
<reference evidence="2 3" key="1">
    <citation type="submission" date="2024-04" db="EMBL/GenBank/DDBJ databases">
        <title>draft genome sequnece of Paenibacillus filicis.</title>
        <authorList>
            <person name="Kim D.-U."/>
        </authorList>
    </citation>
    <scope>NUCLEOTIDE SEQUENCE [LARGE SCALE GENOMIC DNA]</scope>
    <source>
        <strain evidence="2 3">KACC14197</strain>
    </source>
</reference>
<dbReference type="InterPro" id="IPR013216">
    <property type="entry name" value="Methyltransf_11"/>
</dbReference>
<dbReference type="Pfam" id="PF08241">
    <property type="entry name" value="Methyltransf_11"/>
    <property type="match status" value="1"/>
</dbReference>
<dbReference type="InterPro" id="IPR050508">
    <property type="entry name" value="Methyltransf_Superfamily"/>
</dbReference>
<dbReference type="PANTHER" id="PTHR42912">
    <property type="entry name" value="METHYLTRANSFERASE"/>
    <property type="match status" value="1"/>
</dbReference>
<dbReference type="InterPro" id="IPR029063">
    <property type="entry name" value="SAM-dependent_MTases_sf"/>
</dbReference>
<dbReference type="CDD" id="cd02440">
    <property type="entry name" value="AdoMet_MTases"/>
    <property type="match status" value="1"/>
</dbReference>
<proteinExistence type="predicted"/>
<dbReference type="EC" id="2.1.-.-" evidence="2"/>
<keyword evidence="3" id="KW-1185">Reference proteome</keyword>
<protein>
    <submittedName>
        <fullName evidence="2">Class I SAM-dependent methyltransferase</fullName>
        <ecNumber evidence="2">2.1.-.-</ecNumber>
    </submittedName>
</protein>
<dbReference type="SUPFAM" id="SSF53335">
    <property type="entry name" value="S-adenosyl-L-methionine-dependent methyltransferases"/>
    <property type="match status" value="1"/>
</dbReference>
<keyword evidence="2" id="KW-0489">Methyltransferase</keyword>
<organism evidence="2 3">
    <name type="scientific">Paenibacillus filicis</name>
    <dbReference type="NCBI Taxonomy" id="669464"/>
    <lineage>
        <taxon>Bacteria</taxon>
        <taxon>Bacillati</taxon>
        <taxon>Bacillota</taxon>
        <taxon>Bacilli</taxon>
        <taxon>Bacillales</taxon>
        <taxon>Paenibacillaceae</taxon>
        <taxon>Paenibacillus</taxon>
    </lineage>
</organism>
<sequence>MWLDPFLSELQAGDGLPVLDLGCGAGNNALYLTERGVPVVACDLSEEALKLVSERVPEVRTLVLNLLEPLPFGDGTAPAIVADLSLHYFHWADTERIVAELRRVLKPGGLLLCRVNSIRDTEYGAGQGTELEPGLYESGGRIKRFFERDQTEALFANWTIEALEENVLLRYEKPKRAWMVAARRDWA</sequence>
<feature type="domain" description="Methyltransferase type 11" evidence="1">
    <location>
        <begin position="19"/>
        <end position="113"/>
    </location>
</feature>
<dbReference type="EMBL" id="JBBPCC010000006">
    <property type="protein sequence ID" value="MEK8128588.1"/>
    <property type="molecule type" value="Genomic_DNA"/>
</dbReference>
<evidence type="ECO:0000313" key="2">
    <source>
        <dbReference type="EMBL" id="MEK8128588.1"/>
    </source>
</evidence>
<dbReference type="Gene3D" id="3.40.50.150">
    <property type="entry name" value="Vaccinia Virus protein VP39"/>
    <property type="match status" value="1"/>
</dbReference>
<keyword evidence="2" id="KW-0808">Transferase</keyword>
<dbReference type="GO" id="GO:0008168">
    <property type="term" value="F:methyltransferase activity"/>
    <property type="evidence" value="ECO:0007669"/>
    <property type="project" value="UniProtKB-KW"/>
</dbReference>
<dbReference type="GO" id="GO:0032259">
    <property type="term" value="P:methylation"/>
    <property type="evidence" value="ECO:0007669"/>
    <property type="project" value="UniProtKB-KW"/>
</dbReference>
<comment type="caution">
    <text evidence="2">The sequence shown here is derived from an EMBL/GenBank/DDBJ whole genome shotgun (WGS) entry which is preliminary data.</text>
</comment>
<evidence type="ECO:0000313" key="3">
    <source>
        <dbReference type="Proteomes" id="UP001469365"/>
    </source>
</evidence>
<evidence type="ECO:0000259" key="1">
    <source>
        <dbReference type="Pfam" id="PF08241"/>
    </source>
</evidence>
<accession>A0ABU9DI85</accession>
<dbReference type="PANTHER" id="PTHR42912:SF93">
    <property type="entry name" value="N6-ADENOSINE-METHYLTRANSFERASE TMT1A"/>
    <property type="match status" value="1"/>
</dbReference>
<dbReference type="Proteomes" id="UP001469365">
    <property type="component" value="Unassembled WGS sequence"/>
</dbReference>
<dbReference type="RefSeq" id="WP_341415666.1">
    <property type="nucleotide sequence ID" value="NZ_JBBPCC010000006.1"/>
</dbReference>
<name>A0ABU9DI85_9BACL</name>